<proteinExistence type="predicted"/>
<protein>
    <submittedName>
        <fullName evidence="1">Uncharacterized protein</fullName>
    </submittedName>
</protein>
<evidence type="ECO:0000313" key="2">
    <source>
        <dbReference type="Proteomes" id="UP000239907"/>
    </source>
</evidence>
<keyword evidence="2" id="KW-1185">Reference proteome</keyword>
<accession>A0A2S7U1Q6</accession>
<comment type="caution">
    <text evidence="1">The sequence shown here is derived from an EMBL/GenBank/DDBJ whole genome shotgun (WGS) entry which is preliminary data.</text>
</comment>
<sequence>MKLLPLLSVCALGAATLTLSTSCRGTVGIGSSSNAFASTEIHNSSRSSVDSAIRSVFREDGFSLVSQSGNTYQFQKWGGRSTEIVYGTWFTEGVAVEPEVELVVLGNGNYAVLCDVYMREHGSSLMKANHRLVASGKLAYNGMMKKVKKRAEGK</sequence>
<reference evidence="1 2" key="1">
    <citation type="submission" date="2016-12" db="EMBL/GenBank/DDBJ databases">
        <title>Study of bacterial adaptation to deep sea.</title>
        <authorList>
            <person name="Song J."/>
            <person name="Yoshizawa S."/>
            <person name="Kogure K."/>
        </authorList>
    </citation>
    <scope>NUCLEOTIDE SEQUENCE [LARGE SCALE GENOMIC DNA]</scope>
    <source>
        <strain evidence="1 2">SAORIC-165</strain>
    </source>
</reference>
<dbReference type="PROSITE" id="PS51257">
    <property type="entry name" value="PROKAR_LIPOPROTEIN"/>
    <property type="match status" value="1"/>
</dbReference>
<dbReference type="EMBL" id="MQWA01000001">
    <property type="protein sequence ID" value="PQJ28437.1"/>
    <property type="molecule type" value="Genomic_DNA"/>
</dbReference>
<dbReference type="AlphaFoldDB" id="A0A2S7U1Q6"/>
<organism evidence="1 2">
    <name type="scientific">Rubritalea profundi</name>
    <dbReference type="NCBI Taxonomy" id="1658618"/>
    <lineage>
        <taxon>Bacteria</taxon>
        <taxon>Pseudomonadati</taxon>
        <taxon>Verrucomicrobiota</taxon>
        <taxon>Verrucomicrobiia</taxon>
        <taxon>Verrucomicrobiales</taxon>
        <taxon>Rubritaleaceae</taxon>
        <taxon>Rubritalea</taxon>
    </lineage>
</organism>
<name>A0A2S7U1Q6_9BACT</name>
<dbReference type="Proteomes" id="UP000239907">
    <property type="component" value="Unassembled WGS sequence"/>
</dbReference>
<dbReference type="RefSeq" id="WP_105042937.1">
    <property type="nucleotide sequence ID" value="NZ_MQWA01000001.1"/>
</dbReference>
<gene>
    <name evidence="1" type="ORF">BSZ32_07880</name>
</gene>
<dbReference type="OrthoDB" id="9880315at2"/>
<evidence type="ECO:0000313" key="1">
    <source>
        <dbReference type="EMBL" id="PQJ28437.1"/>
    </source>
</evidence>